<dbReference type="Proteomes" id="UP000034950">
    <property type="component" value="Unassembled WGS sequence"/>
</dbReference>
<dbReference type="Proteomes" id="UP000034672">
    <property type="component" value="Unassembled WGS sequence"/>
</dbReference>
<evidence type="ECO:0000256" key="1">
    <source>
        <dbReference type="SAM" id="MobiDB-lite"/>
    </source>
</evidence>
<dbReference type="Proteomes" id="UP000034259">
    <property type="component" value="Unassembled WGS sequence"/>
</dbReference>
<evidence type="ECO:0000313" key="9">
    <source>
        <dbReference type="Proteomes" id="UP000034409"/>
    </source>
</evidence>
<dbReference type="EMBL" id="JJQK01000242">
    <property type="protein sequence ID" value="KKH46099.1"/>
    <property type="molecule type" value="Genomic_DNA"/>
</dbReference>
<protein>
    <submittedName>
        <fullName evidence="3">Uncharacterized protein</fullName>
    </submittedName>
</protein>
<dbReference type="AlphaFoldDB" id="A0A0F8KKP5"/>
<evidence type="ECO:0000313" key="5">
    <source>
        <dbReference type="EMBL" id="KKH39006.1"/>
    </source>
</evidence>
<evidence type="ECO:0000313" key="2">
    <source>
        <dbReference type="EMBL" id="KKG87094.1"/>
    </source>
</evidence>
<reference evidence="7 8" key="1">
    <citation type="journal article" date="2015" name="ISME J.">
        <title>Genomic and phenotypic differentiation among Methanosarcina mazei populations from Columbia River sediment.</title>
        <authorList>
            <person name="Youngblut N.D."/>
            <person name="Wirth J.S."/>
            <person name="Henriksen J.R."/>
            <person name="Smith M."/>
            <person name="Simon H."/>
            <person name="Metcalf W.W."/>
            <person name="Whitaker R.J."/>
        </authorList>
    </citation>
    <scope>NUCLEOTIDE SEQUENCE [LARGE SCALE GENOMIC DNA]</scope>
    <source>
        <strain evidence="5">1.H.A.1A.4</strain>
        <strain evidence="6 7">1.H.A.2.1</strain>
        <strain evidence="2 10">3.H.A.2.6</strain>
        <strain evidence="3 9">3.H.A.2.8</strain>
        <strain evidence="4 8">3.H.M.2.7</strain>
    </source>
</reference>
<dbReference type="Proteomes" id="UP000034409">
    <property type="component" value="Unassembled WGS sequence"/>
</dbReference>
<evidence type="ECO:0000313" key="3">
    <source>
        <dbReference type="EMBL" id="KKG88553.1"/>
    </source>
</evidence>
<dbReference type="EMBL" id="JJPR01000075">
    <property type="protein sequence ID" value="KKG87094.1"/>
    <property type="molecule type" value="Genomic_DNA"/>
</dbReference>
<dbReference type="EMBL" id="JJPS01000143">
    <property type="protein sequence ID" value="KKG88553.1"/>
    <property type="molecule type" value="Genomic_DNA"/>
</dbReference>
<sequence length="100" mass="10952">MIAGLLAVPRSSELGRSSQAAPRGLDRGRAPIARVNRVLARIETDSKHKHGSTLSGFLPDGFGYYRWHRVMLTGILKGSLFSISADFSKPVLNLLPFFAQ</sequence>
<evidence type="ECO:0000313" key="10">
    <source>
        <dbReference type="Proteomes" id="UP000034950"/>
    </source>
</evidence>
<dbReference type="Proteomes" id="UP000034387">
    <property type="component" value="Unassembled WGS sequence"/>
</dbReference>
<name>A0A0F8KKP5_METMZ</name>
<dbReference type="EMBL" id="JJPX01000154">
    <property type="protein sequence ID" value="KKH06254.1"/>
    <property type="molecule type" value="Genomic_DNA"/>
</dbReference>
<organism evidence="3 9">
    <name type="scientific">Methanosarcina mazei</name>
    <name type="common">Methanosarcina frisia</name>
    <dbReference type="NCBI Taxonomy" id="2209"/>
    <lineage>
        <taxon>Archaea</taxon>
        <taxon>Methanobacteriati</taxon>
        <taxon>Methanobacteriota</taxon>
        <taxon>Stenosarchaea group</taxon>
        <taxon>Methanomicrobia</taxon>
        <taxon>Methanosarcinales</taxon>
        <taxon>Methanosarcinaceae</taxon>
        <taxon>Methanosarcina</taxon>
    </lineage>
</organism>
<dbReference type="PATRIC" id="fig|2209.44.peg.237"/>
<accession>A0A0F8KKP5</accession>
<evidence type="ECO:0000313" key="4">
    <source>
        <dbReference type="EMBL" id="KKH06254.1"/>
    </source>
</evidence>
<evidence type="ECO:0000313" key="8">
    <source>
        <dbReference type="Proteomes" id="UP000034387"/>
    </source>
</evidence>
<evidence type="ECO:0000313" key="7">
    <source>
        <dbReference type="Proteomes" id="UP000034259"/>
    </source>
</evidence>
<feature type="region of interest" description="Disordered" evidence="1">
    <location>
        <begin position="1"/>
        <end position="28"/>
    </location>
</feature>
<evidence type="ECO:0000313" key="6">
    <source>
        <dbReference type="EMBL" id="KKH46099.1"/>
    </source>
</evidence>
<comment type="caution">
    <text evidence="3">The sequence shown here is derived from an EMBL/GenBank/DDBJ whole genome shotgun (WGS) entry which is preliminary data.</text>
</comment>
<dbReference type="EMBL" id="JJQI01000069">
    <property type="protein sequence ID" value="KKH39006.1"/>
    <property type="molecule type" value="Genomic_DNA"/>
</dbReference>
<proteinExistence type="predicted"/>
<gene>
    <name evidence="4" type="ORF">DU42_02005</name>
    <name evidence="2" type="ORF">DU57_01110</name>
    <name evidence="3" type="ORF">DU59_09865</name>
    <name evidence="5" type="ORF">DU71_01520</name>
    <name evidence="6" type="ORF">DU72_03800</name>
</gene>